<sequence length="63" mass="7015">MMSRFGLNKIPHLFGNKGGKSDKLDINGDSDSLRPAYEDQMQKPEGELHQVVSFNPFSAGTEF</sequence>
<reference evidence="2" key="1">
    <citation type="journal article" date="2019" name="bioRxiv">
        <title>The Genome of the Zebra Mussel, Dreissena polymorpha: A Resource for Invasive Species Research.</title>
        <authorList>
            <person name="McCartney M.A."/>
            <person name="Auch B."/>
            <person name="Kono T."/>
            <person name="Mallez S."/>
            <person name="Zhang Y."/>
            <person name="Obille A."/>
            <person name="Becker A."/>
            <person name="Abrahante J.E."/>
            <person name="Garbe J."/>
            <person name="Badalamenti J.P."/>
            <person name="Herman A."/>
            <person name="Mangelson H."/>
            <person name="Liachko I."/>
            <person name="Sullivan S."/>
            <person name="Sone E.D."/>
            <person name="Koren S."/>
            <person name="Silverstein K.A.T."/>
            <person name="Beckman K.B."/>
            <person name="Gohl D.M."/>
        </authorList>
    </citation>
    <scope>NUCLEOTIDE SEQUENCE</scope>
    <source>
        <strain evidence="2">Duluth1</strain>
        <tissue evidence="2">Whole animal</tissue>
    </source>
</reference>
<evidence type="ECO:0000313" key="2">
    <source>
        <dbReference type="EMBL" id="KAH3746660.1"/>
    </source>
</evidence>
<evidence type="ECO:0000256" key="1">
    <source>
        <dbReference type="SAM" id="MobiDB-lite"/>
    </source>
</evidence>
<dbReference type="AlphaFoldDB" id="A0A9D4DDR3"/>
<proteinExistence type="predicted"/>
<gene>
    <name evidence="2" type="ORF">DPMN_181070</name>
</gene>
<organism evidence="2 3">
    <name type="scientific">Dreissena polymorpha</name>
    <name type="common">Zebra mussel</name>
    <name type="synonym">Mytilus polymorpha</name>
    <dbReference type="NCBI Taxonomy" id="45954"/>
    <lineage>
        <taxon>Eukaryota</taxon>
        <taxon>Metazoa</taxon>
        <taxon>Spiralia</taxon>
        <taxon>Lophotrochozoa</taxon>
        <taxon>Mollusca</taxon>
        <taxon>Bivalvia</taxon>
        <taxon>Autobranchia</taxon>
        <taxon>Heteroconchia</taxon>
        <taxon>Euheterodonta</taxon>
        <taxon>Imparidentia</taxon>
        <taxon>Neoheterodontei</taxon>
        <taxon>Myida</taxon>
        <taxon>Dreissenoidea</taxon>
        <taxon>Dreissenidae</taxon>
        <taxon>Dreissena</taxon>
    </lineage>
</organism>
<comment type="caution">
    <text evidence="2">The sequence shown here is derived from an EMBL/GenBank/DDBJ whole genome shotgun (WGS) entry which is preliminary data.</text>
</comment>
<feature type="region of interest" description="Disordered" evidence="1">
    <location>
        <begin position="15"/>
        <end position="36"/>
    </location>
</feature>
<dbReference type="Proteomes" id="UP000828390">
    <property type="component" value="Unassembled WGS sequence"/>
</dbReference>
<protein>
    <submittedName>
        <fullName evidence="2">Uncharacterized protein</fullName>
    </submittedName>
</protein>
<reference evidence="2" key="2">
    <citation type="submission" date="2020-11" db="EMBL/GenBank/DDBJ databases">
        <authorList>
            <person name="McCartney M.A."/>
            <person name="Auch B."/>
            <person name="Kono T."/>
            <person name="Mallez S."/>
            <person name="Becker A."/>
            <person name="Gohl D.M."/>
            <person name="Silverstein K.A.T."/>
            <person name="Koren S."/>
            <person name="Bechman K.B."/>
            <person name="Herman A."/>
            <person name="Abrahante J.E."/>
            <person name="Garbe J."/>
        </authorList>
    </citation>
    <scope>NUCLEOTIDE SEQUENCE</scope>
    <source>
        <strain evidence="2">Duluth1</strain>
        <tissue evidence="2">Whole animal</tissue>
    </source>
</reference>
<evidence type="ECO:0000313" key="3">
    <source>
        <dbReference type="Proteomes" id="UP000828390"/>
    </source>
</evidence>
<accession>A0A9D4DDR3</accession>
<name>A0A9D4DDR3_DREPO</name>
<keyword evidence="3" id="KW-1185">Reference proteome</keyword>
<dbReference type="EMBL" id="JAIWYP010000010">
    <property type="protein sequence ID" value="KAH3746660.1"/>
    <property type="molecule type" value="Genomic_DNA"/>
</dbReference>